<reference evidence="3" key="1">
    <citation type="submission" date="2005-08" db="EMBL/GenBank/DDBJ databases">
        <title>Complete sequence of Dechloromonas aromatica RCB.</title>
        <authorList>
            <person name="Salinero K.K."/>
            <person name="Copeland A."/>
            <person name="Lucas S."/>
            <person name="Lapidus A."/>
            <person name="Barry K."/>
            <person name="Detter J.C."/>
            <person name="Glavina T."/>
            <person name="Hammon N."/>
            <person name="Israni S."/>
            <person name="Pitluck S."/>
            <person name="Di Bartolo G."/>
            <person name="Trong S."/>
            <person name="Schmutz J."/>
            <person name="Larimer F."/>
            <person name="Land M."/>
            <person name="Ivanova N."/>
            <person name="Richardson P."/>
        </authorList>
    </citation>
    <scope>NUCLEOTIDE SEQUENCE</scope>
    <source>
        <strain evidence="3">RCB</strain>
    </source>
</reference>
<keyword evidence="1" id="KW-1133">Transmembrane helix</keyword>
<dbReference type="KEGG" id="dar:Daro_4168"/>
<feature type="transmembrane region" description="Helical" evidence="1">
    <location>
        <begin position="206"/>
        <end position="225"/>
    </location>
</feature>
<protein>
    <submittedName>
        <fullName evidence="3">Phosphoesterase, PA-phosphatase related protein</fullName>
    </submittedName>
</protein>
<proteinExistence type="predicted"/>
<accession>Q477T7</accession>
<gene>
    <name evidence="3" type="ordered locus">Daro_4168</name>
</gene>
<dbReference type="EMBL" id="CP000089">
    <property type="protein sequence ID" value="AAZ48894.1"/>
    <property type="molecule type" value="Genomic_DNA"/>
</dbReference>
<dbReference type="eggNOG" id="COG0671">
    <property type="taxonomic scope" value="Bacteria"/>
</dbReference>
<dbReference type="Pfam" id="PF01569">
    <property type="entry name" value="PAP2"/>
    <property type="match status" value="1"/>
</dbReference>
<dbReference type="SMART" id="SM00014">
    <property type="entry name" value="acidPPc"/>
    <property type="match status" value="1"/>
</dbReference>
<evidence type="ECO:0000313" key="3">
    <source>
        <dbReference type="EMBL" id="AAZ48894.1"/>
    </source>
</evidence>
<name>Q477T7_DECAR</name>
<dbReference type="Gene3D" id="1.20.144.10">
    <property type="entry name" value="Phosphatidic acid phosphatase type 2/haloperoxidase"/>
    <property type="match status" value="1"/>
</dbReference>
<keyword evidence="1" id="KW-0812">Transmembrane</keyword>
<dbReference type="InterPro" id="IPR000326">
    <property type="entry name" value="PAP2/HPO"/>
</dbReference>
<keyword evidence="1" id="KW-0472">Membrane</keyword>
<feature type="transmembrane region" description="Helical" evidence="1">
    <location>
        <begin position="31"/>
        <end position="53"/>
    </location>
</feature>
<dbReference type="HOGENOM" id="CLU_082646_0_0_4"/>
<feature type="transmembrane region" description="Helical" evidence="1">
    <location>
        <begin position="183"/>
        <end position="200"/>
    </location>
</feature>
<organism evidence="3">
    <name type="scientific">Dechloromonas aromatica (strain RCB)</name>
    <dbReference type="NCBI Taxonomy" id="159087"/>
    <lineage>
        <taxon>Bacteria</taxon>
        <taxon>Pseudomonadati</taxon>
        <taxon>Pseudomonadota</taxon>
        <taxon>Betaproteobacteria</taxon>
        <taxon>Rhodocyclales</taxon>
        <taxon>Azonexaceae</taxon>
        <taxon>Dechloromonas</taxon>
    </lineage>
</organism>
<feature type="transmembrane region" description="Helical" evidence="1">
    <location>
        <begin position="73"/>
        <end position="92"/>
    </location>
</feature>
<evidence type="ECO:0000256" key="1">
    <source>
        <dbReference type="SAM" id="Phobius"/>
    </source>
</evidence>
<evidence type="ECO:0000259" key="2">
    <source>
        <dbReference type="SMART" id="SM00014"/>
    </source>
</evidence>
<feature type="domain" description="Phosphatidic acid phosphatase type 2/haloperoxidase" evidence="2">
    <location>
        <begin position="105"/>
        <end position="225"/>
    </location>
</feature>
<sequence>MRFIHSSRLFELSMRPLSRTHWTRQIASRMVYLMPLKAVGTAAFMMLFFWAYFGVLRSPLFPPTVMPLTVLDRWIPVTAQAFPVYASLWIYVSLPAALLKEFRPLIMFGLWMAAMCLFCLGIFWLFPTGVPPAGIDWRLYPQMAMIKDVDASGNACPSLHVAAAVFAAIWLDRLIRAIGVPLVARWVIWLHCLAILWSTVATRQHVVLDVLAGSVVGAVFGIVSLRHAIRSAPSREL</sequence>
<dbReference type="STRING" id="159087.Daro_4168"/>
<dbReference type="AlphaFoldDB" id="Q477T7"/>
<feature type="transmembrane region" description="Helical" evidence="1">
    <location>
        <begin position="104"/>
        <end position="126"/>
    </location>
</feature>
<feature type="transmembrane region" description="Helical" evidence="1">
    <location>
        <begin position="151"/>
        <end position="171"/>
    </location>
</feature>